<feature type="domain" description="HAMP" evidence="9">
    <location>
        <begin position="299"/>
        <end position="346"/>
    </location>
</feature>
<dbReference type="GO" id="GO:0006935">
    <property type="term" value="P:chemotaxis"/>
    <property type="evidence" value="ECO:0007669"/>
    <property type="project" value="UniProtKB-KW"/>
</dbReference>
<evidence type="ECO:0000256" key="2">
    <source>
        <dbReference type="ARBA" id="ARBA00022500"/>
    </source>
</evidence>
<keyword evidence="11" id="KW-1185">Reference proteome</keyword>
<evidence type="ECO:0000256" key="1">
    <source>
        <dbReference type="ARBA" id="ARBA00004370"/>
    </source>
</evidence>
<dbReference type="RefSeq" id="WP_101716982.1">
    <property type="nucleotide sequence ID" value="NZ_PJRS01000011.1"/>
</dbReference>
<evidence type="ECO:0000256" key="7">
    <source>
        <dbReference type="SAM" id="Phobius"/>
    </source>
</evidence>
<feature type="transmembrane region" description="Helical" evidence="7">
    <location>
        <begin position="12"/>
        <end position="32"/>
    </location>
</feature>
<organism evidence="10 11">
    <name type="scientific">Caulobacter zeae</name>
    <dbReference type="NCBI Taxonomy" id="2055137"/>
    <lineage>
        <taxon>Bacteria</taxon>
        <taxon>Pseudomonadati</taxon>
        <taxon>Pseudomonadota</taxon>
        <taxon>Alphaproteobacteria</taxon>
        <taxon>Caulobacterales</taxon>
        <taxon>Caulobacteraceae</taxon>
        <taxon>Caulobacter</taxon>
    </lineage>
</organism>
<keyword evidence="7" id="KW-1133">Transmembrane helix</keyword>
<feature type="region of interest" description="Disordered" evidence="6">
    <location>
        <begin position="628"/>
        <end position="649"/>
    </location>
</feature>
<feature type="domain" description="Methyl-accepting transducer" evidence="8">
    <location>
        <begin position="351"/>
        <end position="580"/>
    </location>
</feature>
<dbReference type="SMART" id="SM00304">
    <property type="entry name" value="HAMP"/>
    <property type="match status" value="2"/>
</dbReference>
<dbReference type="Gene3D" id="6.10.340.10">
    <property type="match status" value="1"/>
</dbReference>
<accession>A0A2N5DP05</accession>
<dbReference type="CDD" id="cd06225">
    <property type="entry name" value="HAMP"/>
    <property type="match status" value="1"/>
</dbReference>
<gene>
    <name evidence="10" type="ORF">SGCZBJ_05330</name>
</gene>
<protein>
    <submittedName>
        <fullName evidence="10">Chemotaxis protein</fullName>
    </submittedName>
</protein>
<dbReference type="Proteomes" id="UP000234479">
    <property type="component" value="Unassembled WGS sequence"/>
</dbReference>
<dbReference type="InterPro" id="IPR003660">
    <property type="entry name" value="HAMP_dom"/>
</dbReference>
<keyword evidence="4" id="KW-0807">Transducer</keyword>
<evidence type="ECO:0000313" key="11">
    <source>
        <dbReference type="Proteomes" id="UP000234479"/>
    </source>
</evidence>
<evidence type="ECO:0000313" key="10">
    <source>
        <dbReference type="EMBL" id="PLR27779.1"/>
    </source>
</evidence>
<dbReference type="EMBL" id="PJRS01000011">
    <property type="protein sequence ID" value="PLR27779.1"/>
    <property type="molecule type" value="Genomic_DNA"/>
</dbReference>
<comment type="subcellular location">
    <subcellularLocation>
        <location evidence="1">Membrane</location>
    </subcellularLocation>
</comment>
<dbReference type="CDD" id="cd11386">
    <property type="entry name" value="MCP_signal"/>
    <property type="match status" value="1"/>
</dbReference>
<evidence type="ECO:0000256" key="3">
    <source>
        <dbReference type="ARBA" id="ARBA00029447"/>
    </source>
</evidence>
<comment type="caution">
    <text evidence="10">The sequence shown here is derived from an EMBL/GenBank/DDBJ whole genome shotgun (WGS) entry which is preliminary data.</text>
</comment>
<dbReference type="SUPFAM" id="SSF158472">
    <property type="entry name" value="HAMP domain-like"/>
    <property type="match status" value="1"/>
</dbReference>
<comment type="similarity">
    <text evidence="3">Belongs to the methyl-accepting chemotaxis (MCP) protein family.</text>
</comment>
<keyword evidence="5" id="KW-0175">Coiled coil</keyword>
<evidence type="ECO:0000259" key="8">
    <source>
        <dbReference type="PROSITE" id="PS50111"/>
    </source>
</evidence>
<evidence type="ECO:0000256" key="6">
    <source>
        <dbReference type="SAM" id="MobiDB-lite"/>
    </source>
</evidence>
<dbReference type="GO" id="GO:0016020">
    <property type="term" value="C:membrane"/>
    <property type="evidence" value="ECO:0007669"/>
    <property type="project" value="UniProtKB-SubCell"/>
</dbReference>
<dbReference type="AlphaFoldDB" id="A0A2N5DP05"/>
<dbReference type="Pfam" id="PF00015">
    <property type="entry name" value="MCPsignal"/>
    <property type="match status" value="1"/>
</dbReference>
<dbReference type="SMART" id="SM00283">
    <property type="entry name" value="MA"/>
    <property type="match status" value="1"/>
</dbReference>
<evidence type="ECO:0000256" key="5">
    <source>
        <dbReference type="SAM" id="Coils"/>
    </source>
</evidence>
<dbReference type="PROSITE" id="PS50111">
    <property type="entry name" value="CHEMOTAXIS_TRANSDUC_2"/>
    <property type="match status" value="1"/>
</dbReference>
<evidence type="ECO:0000259" key="9">
    <source>
        <dbReference type="PROSITE" id="PS50885"/>
    </source>
</evidence>
<dbReference type="GO" id="GO:0007165">
    <property type="term" value="P:signal transduction"/>
    <property type="evidence" value="ECO:0007669"/>
    <property type="project" value="UniProtKB-KW"/>
</dbReference>
<reference evidence="10 11" key="1">
    <citation type="submission" date="2017-12" db="EMBL/GenBank/DDBJ databases">
        <title>The genome sequence of Caulobacter sp. 410.</title>
        <authorList>
            <person name="Gao J."/>
            <person name="Mao X."/>
            <person name="Sun J."/>
        </authorList>
    </citation>
    <scope>NUCLEOTIDE SEQUENCE [LARGE SCALE GENOMIC DNA]</scope>
    <source>
        <strain evidence="10 11">410</strain>
    </source>
</reference>
<feature type="coiled-coil region" evidence="5">
    <location>
        <begin position="266"/>
        <end position="296"/>
    </location>
</feature>
<name>A0A2N5DP05_9CAUL</name>
<evidence type="ECO:0000256" key="4">
    <source>
        <dbReference type="PROSITE-ProRule" id="PRU00284"/>
    </source>
</evidence>
<dbReference type="Pfam" id="PF05227">
    <property type="entry name" value="CHASE3"/>
    <property type="match status" value="1"/>
</dbReference>
<proteinExistence type="inferred from homology"/>
<dbReference type="SUPFAM" id="SSF58104">
    <property type="entry name" value="Methyl-accepting chemotaxis protein (MCP) signaling domain"/>
    <property type="match status" value="1"/>
</dbReference>
<dbReference type="OrthoDB" id="7168157at2"/>
<dbReference type="InterPro" id="IPR007891">
    <property type="entry name" value="CHASE3"/>
</dbReference>
<dbReference type="Pfam" id="PF00672">
    <property type="entry name" value="HAMP"/>
    <property type="match status" value="1"/>
</dbReference>
<dbReference type="InterPro" id="IPR004089">
    <property type="entry name" value="MCPsignal_dom"/>
</dbReference>
<dbReference type="FunFam" id="1.10.287.950:FF:000001">
    <property type="entry name" value="Methyl-accepting chemotaxis sensory transducer"/>
    <property type="match status" value="1"/>
</dbReference>
<dbReference type="PANTHER" id="PTHR43531">
    <property type="entry name" value="PROTEIN ICFG"/>
    <property type="match status" value="1"/>
</dbReference>
<dbReference type="PROSITE" id="PS50885">
    <property type="entry name" value="HAMP"/>
    <property type="match status" value="2"/>
</dbReference>
<dbReference type="InterPro" id="IPR051310">
    <property type="entry name" value="MCP_chemotaxis"/>
</dbReference>
<keyword evidence="7" id="KW-0472">Membrane</keyword>
<feature type="domain" description="HAMP" evidence="9">
    <location>
        <begin position="213"/>
        <end position="266"/>
    </location>
</feature>
<keyword evidence="2" id="KW-0145">Chemotaxis</keyword>
<sequence>MRFGDLKIPQKLMVVFGAMLAAIVAMGVTLFINQQAYKGSVQRTAVAHASLRAADTAAFRLTRQENSLRGFLLSGDAYYVDRLENAHKPKFVAALDELRKLAGKDEADLARIAAVDAAYAAYRAQAIEPAEKLGADPATRAQAIDLVKHDGVADKAVEPVEEAIEAITTDAEAVVAAETAAQAAASLRSTLVLAIGIAVTLAVAVGGGLMLTGGIAAPVAAMTTAMRRLASGDNSVAVPASGRKDEIGEMAGAVATFKDAAIHKLRLEEEAAAAAARTERERVEREAEKAAEAEVDRIAITALAEALGSLADGDLTYRINAEFAPKAQQLKSDFNAAAGRLQDALRGINGATGGIRAGSEEIAQASDDLSRRTEQQAASLEETAAALDEITATVRKTAAGAKEASSVVAAARADAERSGAIVSQAVSAMAGIEQSSGQIGNIIGVIDEIAFQTNLLALNAGVEAARAGDAGKGFAVVAQEVRALAQRSAEAAKEIKTLISTSTQQVGSGVSLVGQTGEALQRIVEQVATIDALVTEIAASATEQSTGLHQVNTAVNQMDQVVQQNAAMVEEATAATHSLKGETGELAALVGRFKVGAESAARASAPAAPAAPRANPVHAAQARAQTFVRPGRPGGSTALATKVDEWEEF</sequence>
<dbReference type="PANTHER" id="PTHR43531:SF11">
    <property type="entry name" value="METHYL-ACCEPTING CHEMOTAXIS PROTEIN 3"/>
    <property type="match status" value="1"/>
</dbReference>
<dbReference type="Gene3D" id="1.10.287.950">
    <property type="entry name" value="Methyl-accepting chemotaxis protein"/>
    <property type="match status" value="1"/>
</dbReference>
<keyword evidence="7" id="KW-0812">Transmembrane</keyword>
<feature type="transmembrane region" description="Helical" evidence="7">
    <location>
        <begin position="191"/>
        <end position="221"/>
    </location>
</feature>